<sequence length="545" mass="63723">MIQLDSIEEESATHDHDLLQIESLNLIEESRESSYRIEIKILRNQIKELNKQISSQRNLIQHISNKMTSLCTENEESHLHRKLDLEIKCLKGCLEQKEQEMNQRVETEKVLSEEVFCLQHKLMKSERENKSLVQELAQKVDMVDKKEKNCLQKNKEIADLRLKLKEAVTNYDVMNRESEKKCCTLKEINAEMEATMVLLDIIKEENMLLRRENGALKEMETNQETWQRKESELDENLVHINNARDCFHRLANETELKSKEIDRENALQLEKLRKEMEDMQKSVHLFKEQSLTKLYNAEAIDNGLSDVTQLLHDLIPMYNEKIVDLLNGEKLHELQENQSKLTEHLNHLYDVMESVLFVQDVELVNGTSDKIDISCQTVDSPVDVIATNQNLVARIVSLEKEISDCKNNEENTLFEQENQIIRLSWKVNEQAATIDRLKKHAVLPKEDKSTQSAAETSTLPHTLKQLSIESLQILCQRQYELIRKLMKKLRRLTRNDAQENQDMMQDMREKFDTQLALNVQLDEELQAQLKIVALLKSEIVDLRSN</sequence>
<gene>
    <name evidence="2" type="ORF">Ciccas_004084</name>
</gene>
<keyword evidence="3" id="KW-1185">Reference proteome</keyword>
<protein>
    <submittedName>
        <fullName evidence="2">Uncharacterized protein</fullName>
    </submittedName>
</protein>
<dbReference type="EMBL" id="JBJKFK010000407">
    <property type="protein sequence ID" value="KAL3317267.1"/>
    <property type="molecule type" value="Genomic_DNA"/>
</dbReference>
<feature type="coiled-coil region" evidence="1">
    <location>
        <begin position="32"/>
        <end position="66"/>
    </location>
</feature>
<keyword evidence="1" id="KW-0175">Coiled coil</keyword>
<reference evidence="2 3" key="1">
    <citation type="submission" date="2024-11" db="EMBL/GenBank/DDBJ databases">
        <title>Adaptive evolution of stress response genes in parasites aligns with host niche diversity.</title>
        <authorList>
            <person name="Hahn C."/>
            <person name="Resl P."/>
        </authorList>
    </citation>
    <scope>NUCLEOTIDE SEQUENCE [LARGE SCALE GENOMIC DNA]</scope>
    <source>
        <strain evidence="2">EGGRZ-B1_66</strain>
        <tissue evidence="2">Body</tissue>
    </source>
</reference>
<evidence type="ECO:0000313" key="2">
    <source>
        <dbReference type="EMBL" id="KAL3317267.1"/>
    </source>
</evidence>
<organism evidence="2 3">
    <name type="scientific">Cichlidogyrus casuarinus</name>
    <dbReference type="NCBI Taxonomy" id="1844966"/>
    <lineage>
        <taxon>Eukaryota</taxon>
        <taxon>Metazoa</taxon>
        <taxon>Spiralia</taxon>
        <taxon>Lophotrochozoa</taxon>
        <taxon>Platyhelminthes</taxon>
        <taxon>Monogenea</taxon>
        <taxon>Monopisthocotylea</taxon>
        <taxon>Dactylogyridea</taxon>
        <taxon>Ancyrocephalidae</taxon>
        <taxon>Cichlidogyrus</taxon>
    </lineage>
</organism>
<feature type="coiled-coil region" evidence="1">
    <location>
        <begin position="143"/>
        <end position="236"/>
    </location>
</feature>
<name>A0ABD2QCJ7_9PLAT</name>
<evidence type="ECO:0000313" key="3">
    <source>
        <dbReference type="Proteomes" id="UP001626550"/>
    </source>
</evidence>
<evidence type="ECO:0000256" key="1">
    <source>
        <dbReference type="SAM" id="Coils"/>
    </source>
</evidence>
<proteinExistence type="predicted"/>
<accession>A0ABD2QCJ7</accession>
<dbReference type="Proteomes" id="UP001626550">
    <property type="component" value="Unassembled WGS sequence"/>
</dbReference>
<feature type="coiled-coil region" evidence="1">
    <location>
        <begin position="475"/>
        <end position="502"/>
    </location>
</feature>
<dbReference type="AlphaFoldDB" id="A0ABD2QCJ7"/>
<comment type="caution">
    <text evidence="2">The sequence shown here is derived from an EMBL/GenBank/DDBJ whole genome shotgun (WGS) entry which is preliminary data.</text>
</comment>